<feature type="domain" description="Tim44-like" evidence="9">
    <location>
        <begin position="119"/>
        <end position="282"/>
    </location>
</feature>
<sequence length="285" mass="32535">MLRRNIWISPRCLSHALLGRNVPSHPFRPLLPAARNLHIQHFPSSDVRRKIQANRTTTQATLGPSLHPLGLRFASAKQQLMRGRPVDLNIADPFVPYPSGKRPPLLSEEGKEYAKRRLRALFISFISAWRVRTHIKGWKPKPFAYEAQELYTAMNHAFAKGDKDELRCFVTDSMLANLNADMKAASRVGRYEWKSHGQFEHPTTVHIAAVKVQFEKGGPQYHLAQVTVKVSLKQSVAFYNKNNVLVGGNPNDIKNVTEYIVMERWLDNPELDEDWRIAGKIIPPF</sequence>
<proteinExistence type="inferred from homology"/>
<evidence type="ECO:0000256" key="8">
    <source>
        <dbReference type="ARBA" id="ARBA00043031"/>
    </source>
</evidence>
<dbReference type="PANTHER" id="PTHR28554">
    <property type="entry name" value="39S RIBOSOMAL PROTEIN L45, MITOCHONDRIAL"/>
    <property type="match status" value="1"/>
</dbReference>
<dbReference type="OMA" id="DWAPPKD"/>
<evidence type="ECO:0000259" key="9">
    <source>
        <dbReference type="SMART" id="SM00978"/>
    </source>
</evidence>
<protein>
    <recommendedName>
        <fullName evidence="7">Large ribosomal subunit protein mL45</fullName>
    </recommendedName>
    <alternativeName>
        <fullName evidence="8">39S ribosomal protein L45, mitochondrial</fullName>
    </alternativeName>
</protein>
<dbReference type="GeneID" id="27690430"/>
<accession>A0A0L0H9D5</accession>
<dbReference type="EMBL" id="KQ257464">
    <property type="protein sequence ID" value="KNC97268.1"/>
    <property type="molecule type" value="Genomic_DNA"/>
</dbReference>
<dbReference type="InParanoid" id="A0A0L0H9D5"/>
<dbReference type="SMART" id="SM00978">
    <property type="entry name" value="Tim44"/>
    <property type="match status" value="1"/>
</dbReference>
<keyword evidence="5" id="KW-0687">Ribonucleoprotein</keyword>
<dbReference type="GO" id="GO:0005739">
    <property type="term" value="C:mitochondrion"/>
    <property type="evidence" value="ECO:0007669"/>
    <property type="project" value="UniProtKB-SubCell"/>
</dbReference>
<evidence type="ECO:0000313" key="11">
    <source>
        <dbReference type="Proteomes" id="UP000053201"/>
    </source>
</evidence>
<dbReference type="PANTHER" id="PTHR28554:SF1">
    <property type="entry name" value="LARGE RIBOSOMAL SUBUNIT PROTEIN ML45"/>
    <property type="match status" value="1"/>
</dbReference>
<dbReference type="GO" id="GO:1990904">
    <property type="term" value="C:ribonucleoprotein complex"/>
    <property type="evidence" value="ECO:0007669"/>
    <property type="project" value="UniProtKB-KW"/>
</dbReference>
<dbReference type="InterPro" id="IPR007379">
    <property type="entry name" value="Tim44-like_dom"/>
</dbReference>
<evidence type="ECO:0000256" key="6">
    <source>
        <dbReference type="ARBA" id="ARBA00038073"/>
    </source>
</evidence>
<dbReference type="eggNOG" id="KOG4599">
    <property type="taxonomic scope" value="Eukaryota"/>
</dbReference>
<dbReference type="InterPro" id="IPR051975">
    <property type="entry name" value="mtLSU_mL45"/>
</dbReference>
<evidence type="ECO:0000256" key="1">
    <source>
        <dbReference type="ARBA" id="ARBA00004173"/>
    </source>
</evidence>
<dbReference type="AlphaFoldDB" id="A0A0L0H9D5"/>
<keyword evidence="11" id="KW-1185">Reference proteome</keyword>
<evidence type="ECO:0000256" key="3">
    <source>
        <dbReference type="ARBA" id="ARBA00022980"/>
    </source>
</evidence>
<dbReference type="OrthoDB" id="19619at2759"/>
<dbReference type="InterPro" id="IPR032710">
    <property type="entry name" value="NTF2-like_dom_sf"/>
</dbReference>
<dbReference type="VEuPathDB" id="FungiDB:SPPG_07194"/>
<evidence type="ECO:0000256" key="5">
    <source>
        <dbReference type="ARBA" id="ARBA00023274"/>
    </source>
</evidence>
<dbReference type="Pfam" id="PF04280">
    <property type="entry name" value="Tim44"/>
    <property type="match status" value="1"/>
</dbReference>
<comment type="similarity">
    <text evidence="6">Belongs to the mitochondrion-specific ribosomal protein mL45 family.</text>
</comment>
<organism evidence="10 11">
    <name type="scientific">Spizellomyces punctatus (strain DAOM BR117)</name>
    <dbReference type="NCBI Taxonomy" id="645134"/>
    <lineage>
        <taxon>Eukaryota</taxon>
        <taxon>Fungi</taxon>
        <taxon>Fungi incertae sedis</taxon>
        <taxon>Chytridiomycota</taxon>
        <taxon>Chytridiomycota incertae sedis</taxon>
        <taxon>Chytridiomycetes</taxon>
        <taxon>Spizellomycetales</taxon>
        <taxon>Spizellomycetaceae</taxon>
        <taxon>Spizellomyces</taxon>
    </lineage>
</organism>
<name>A0A0L0H9D5_SPIPD</name>
<reference evidence="10 11" key="1">
    <citation type="submission" date="2009-08" db="EMBL/GenBank/DDBJ databases">
        <title>The Genome Sequence of Spizellomyces punctatus strain DAOM BR117.</title>
        <authorList>
            <consortium name="The Broad Institute Genome Sequencing Platform"/>
            <person name="Russ C."/>
            <person name="Cuomo C."/>
            <person name="Shea T."/>
            <person name="Young S.K."/>
            <person name="Zeng Q."/>
            <person name="Koehrsen M."/>
            <person name="Haas B."/>
            <person name="Borodovsky M."/>
            <person name="Guigo R."/>
            <person name="Alvarado L."/>
            <person name="Berlin A."/>
            <person name="Bochicchio J."/>
            <person name="Borenstein D."/>
            <person name="Chapman S."/>
            <person name="Chen Z."/>
            <person name="Engels R."/>
            <person name="Freedman E."/>
            <person name="Gellesch M."/>
            <person name="Goldberg J."/>
            <person name="Griggs A."/>
            <person name="Gujja S."/>
            <person name="Heiman D."/>
            <person name="Hepburn T."/>
            <person name="Howarth C."/>
            <person name="Jen D."/>
            <person name="Larson L."/>
            <person name="Lewis B."/>
            <person name="Mehta T."/>
            <person name="Park D."/>
            <person name="Pearson M."/>
            <person name="Roberts A."/>
            <person name="Saif S."/>
            <person name="Shenoy N."/>
            <person name="Sisk P."/>
            <person name="Stolte C."/>
            <person name="Sykes S."/>
            <person name="Thomson T."/>
            <person name="Walk T."/>
            <person name="White J."/>
            <person name="Yandava C."/>
            <person name="Burger G."/>
            <person name="Gray M.W."/>
            <person name="Holland P.W.H."/>
            <person name="King N."/>
            <person name="Lang F.B.F."/>
            <person name="Roger A.J."/>
            <person name="Ruiz-Trillo I."/>
            <person name="Lander E."/>
            <person name="Nusbaum C."/>
        </authorList>
    </citation>
    <scope>NUCLEOTIDE SEQUENCE [LARGE SCALE GENOMIC DNA]</scope>
    <source>
        <strain evidence="10 11">DAOM BR117</strain>
    </source>
</reference>
<dbReference type="SUPFAM" id="SSF54427">
    <property type="entry name" value="NTF2-like"/>
    <property type="match status" value="1"/>
</dbReference>
<dbReference type="RefSeq" id="XP_016605308.1">
    <property type="nucleotide sequence ID" value="XM_016755365.1"/>
</dbReference>
<evidence type="ECO:0000256" key="7">
    <source>
        <dbReference type="ARBA" id="ARBA00039448"/>
    </source>
</evidence>
<keyword evidence="3" id="KW-0689">Ribosomal protein</keyword>
<evidence type="ECO:0000256" key="4">
    <source>
        <dbReference type="ARBA" id="ARBA00023128"/>
    </source>
</evidence>
<keyword evidence="4" id="KW-0496">Mitochondrion</keyword>
<keyword evidence="2" id="KW-0809">Transit peptide</keyword>
<evidence type="ECO:0000256" key="2">
    <source>
        <dbReference type="ARBA" id="ARBA00022946"/>
    </source>
</evidence>
<comment type="subcellular location">
    <subcellularLocation>
        <location evidence="1">Mitochondrion</location>
    </subcellularLocation>
</comment>
<dbReference type="GO" id="GO:0005840">
    <property type="term" value="C:ribosome"/>
    <property type="evidence" value="ECO:0007669"/>
    <property type="project" value="UniProtKB-KW"/>
</dbReference>
<evidence type="ECO:0000313" key="10">
    <source>
        <dbReference type="EMBL" id="KNC97268.1"/>
    </source>
</evidence>
<dbReference type="Proteomes" id="UP000053201">
    <property type="component" value="Unassembled WGS sequence"/>
</dbReference>
<gene>
    <name evidence="10" type="ORF">SPPG_07194</name>
</gene>
<dbReference type="Gene3D" id="3.10.450.240">
    <property type="match status" value="1"/>
</dbReference>
<dbReference type="STRING" id="645134.A0A0L0H9D5"/>